<dbReference type="EMBL" id="CM000145">
    <property type="protein sequence ID" value="EAZ42918.1"/>
    <property type="molecule type" value="Genomic_DNA"/>
</dbReference>
<evidence type="ECO:0000313" key="2">
    <source>
        <dbReference type="EMBL" id="EAZ42918.1"/>
    </source>
</evidence>
<feature type="region of interest" description="Disordered" evidence="1">
    <location>
        <begin position="94"/>
        <end position="197"/>
    </location>
</feature>
<feature type="compositionally biased region" description="Basic and acidic residues" evidence="1">
    <location>
        <begin position="130"/>
        <end position="139"/>
    </location>
</feature>
<gene>
    <name evidence="2" type="ORF">OsJ_27508</name>
</gene>
<feature type="compositionally biased region" description="Basic and acidic residues" evidence="1">
    <location>
        <begin position="163"/>
        <end position="178"/>
    </location>
</feature>
<accession>A3BTM9</accession>
<name>A3BTM9_ORYSJ</name>
<sequence length="256" mass="27157">MSHHLNPLSARSPEEFLYPRRVFHGVYVPVIEPLDGAGDQARLLLQHLRHGHRDNDAHGVEVLRGLLRQPGDAALYGGLDGVGGAGVDGVIMDGGERGVEGGRPGEERRRQDVELAAEDEDAVRGGVRVEPPREREGGSMRRNSPSESHARTARLGNARVSSKRRETPSHSSARESPKRSAPWRCGTGGEAQSAQGEVAAVWSGGGMVSAKGVAVEKVGGEEGGEVGRKGKVEGPERGVEVRRREGGGEGDRVDGV</sequence>
<reference evidence="2" key="2">
    <citation type="submission" date="2008-12" db="EMBL/GenBank/DDBJ databases">
        <title>Improved gene annotation of the rice (Oryza sativa) genomes.</title>
        <authorList>
            <person name="Wang J."/>
            <person name="Li R."/>
            <person name="Fan W."/>
            <person name="Huang Q."/>
            <person name="Zhang J."/>
            <person name="Zhou Y."/>
            <person name="Hu Y."/>
            <person name="Zi S."/>
            <person name="Li J."/>
            <person name="Ni P."/>
            <person name="Zheng H."/>
            <person name="Zhang Y."/>
            <person name="Zhao M."/>
            <person name="Hao Q."/>
            <person name="McDermott J."/>
            <person name="Samudrala R."/>
            <person name="Kristiansen K."/>
            <person name="Wong G.K.-S."/>
        </authorList>
    </citation>
    <scope>NUCLEOTIDE SEQUENCE</scope>
</reference>
<feature type="region of interest" description="Disordered" evidence="1">
    <location>
        <begin position="219"/>
        <end position="256"/>
    </location>
</feature>
<reference evidence="2" key="1">
    <citation type="journal article" date="2005" name="PLoS Biol.">
        <title>The genomes of Oryza sativa: a history of duplications.</title>
        <authorList>
            <person name="Yu J."/>
            <person name="Wang J."/>
            <person name="Lin W."/>
            <person name="Li S."/>
            <person name="Li H."/>
            <person name="Zhou J."/>
            <person name="Ni P."/>
            <person name="Dong W."/>
            <person name="Hu S."/>
            <person name="Zeng C."/>
            <person name="Zhang J."/>
            <person name="Zhang Y."/>
            <person name="Li R."/>
            <person name="Xu Z."/>
            <person name="Li S."/>
            <person name="Li X."/>
            <person name="Zheng H."/>
            <person name="Cong L."/>
            <person name="Lin L."/>
            <person name="Yin J."/>
            <person name="Geng J."/>
            <person name="Li G."/>
            <person name="Shi J."/>
            <person name="Liu J."/>
            <person name="Lv H."/>
            <person name="Li J."/>
            <person name="Wang J."/>
            <person name="Deng Y."/>
            <person name="Ran L."/>
            <person name="Shi X."/>
            <person name="Wang X."/>
            <person name="Wu Q."/>
            <person name="Li C."/>
            <person name="Ren X."/>
            <person name="Wang J."/>
            <person name="Wang X."/>
            <person name="Li D."/>
            <person name="Liu D."/>
            <person name="Zhang X."/>
            <person name="Ji Z."/>
            <person name="Zhao W."/>
            <person name="Sun Y."/>
            <person name="Zhang Z."/>
            <person name="Bao J."/>
            <person name="Han Y."/>
            <person name="Dong L."/>
            <person name="Ji J."/>
            <person name="Chen P."/>
            <person name="Wu S."/>
            <person name="Liu J."/>
            <person name="Xiao Y."/>
            <person name="Bu D."/>
            <person name="Tan J."/>
            <person name="Yang L."/>
            <person name="Ye C."/>
            <person name="Zhang J."/>
            <person name="Xu J."/>
            <person name="Zhou Y."/>
            <person name="Yu Y."/>
            <person name="Zhang B."/>
            <person name="Zhuang S."/>
            <person name="Wei H."/>
            <person name="Liu B."/>
            <person name="Lei M."/>
            <person name="Yu H."/>
            <person name="Li Y."/>
            <person name="Xu H."/>
            <person name="Wei S."/>
            <person name="He X."/>
            <person name="Fang L."/>
            <person name="Zhang Z."/>
            <person name="Zhang Y."/>
            <person name="Huang X."/>
            <person name="Su Z."/>
            <person name="Tong W."/>
            <person name="Li J."/>
            <person name="Tong Z."/>
            <person name="Li S."/>
            <person name="Ye J."/>
            <person name="Wang L."/>
            <person name="Fang L."/>
            <person name="Lei T."/>
            <person name="Chen C."/>
            <person name="Chen H."/>
            <person name="Xu Z."/>
            <person name="Li H."/>
            <person name="Huang H."/>
            <person name="Zhang F."/>
            <person name="Xu H."/>
            <person name="Li N."/>
            <person name="Zhao C."/>
            <person name="Li S."/>
            <person name="Dong L."/>
            <person name="Huang Y."/>
            <person name="Li L."/>
            <person name="Xi Y."/>
            <person name="Qi Q."/>
            <person name="Li W."/>
            <person name="Zhang B."/>
            <person name="Hu W."/>
            <person name="Zhang Y."/>
            <person name="Tian X."/>
            <person name="Jiao Y."/>
            <person name="Liang X."/>
            <person name="Jin J."/>
            <person name="Gao L."/>
            <person name="Zheng W."/>
            <person name="Hao B."/>
            <person name="Liu S."/>
            <person name="Wang W."/>
            <person name="Yuan L."/>
            <person name="Cao M."/>
            <person name="McDermott J."/>
            <person name="Samudrala R."/>
            <person name="Wang J."/>
            <person name="Wong G.K."/>
            <person name="Yang H."/>
        </authorList>
    </citation>
    <scope>NUCLEOTIDE SEQUENCE [LARGE SCALE GENOMIC DNA]</scope>
</reference>
<feature type="compositionally biased region" description="Basic and acidic residues" evidence="1">
    <location>
        <begin position="225"/>
        <end position="256"/>
    </location>
</feature>
<protein>
    <submittedName>
        <fullName evidence="2">Uncharacterized protein</fullName>
    </submittedName>
</protein>
<dbReference type="AlphaFoldDB" id="A3BTM9"/>
<dbReference type="Proteomes" id="UP000007752">
    <property type="component" value="Chromosome 8"/>
</dbReference>
<feature type="compositionally biased region" description="Basic and acidic residues" evidence="1">
    <location>
        <begin position="94"/>
        <end position="113"/>
    </location>
</feature>
<evidence type="ECO:0000256" key="1">
    <source>
        <dbReference type="SAM" id="MobiDB-lite"/>
    </source>
</evidence>
<proteinExistence type="predicted"/>
<organism evidence="2">
    <name type="scientific">Oryza sativa subsp. japonica</name>
    <name type="common">Rice</name>
    <dbReference type="NCBI Taxonomy" id="39947"/>
    <lineage>
        <taxon>Eukaryota</taxon>
        <taxon>Viridiplantae</taxon>
        <taxon>Streptophyta</taxon>
        <taxon>Embryophyta</taxon>
        <taxon>Tracheophyta</taxon>
        <taxon>Spermatophyta</taxon>
        <taxon>Magnoliopsida</taxon>
        <taxon>Liliopsida</taxon>
        <taxon>Poales</taxon>
        <taxon>Poaceae</taxon>
        <taxon>BOP clade</taxon>
        <taxon>Oryzoideae</taxon>
        <taxon>Oryzeae</taxon>
        <taxon>Oryzinae</taxon>
        <taxon>Oryza</taxon>
        <taxon>Oryza sativa</taxon>
    </lineage>
</organism>